<dbReference type="InterPro" id="IPR036779">
    <property type="entry name" value="LysM_dom_sf"/>
</dbReference>
<keyword evidence="4" id="KW-1185">Reference proteome</keyword>
<dbReference type="SUPFAM" id="SSF55797">
    <property type="entry name" value="PR-1-like"/>
    <property type="match status" value="1"/>
</dbReference>
<dbReference type="Gene3D" id="3.10.350.10">
    <property type="entry name" value="LysM domain"/>
    <property type="match status" value="1"/>
</dbReference>
<dbReference type="Pfam" id="PF00188">
    <property type="entry name" value="CAP"/>
    <property type="match status" value="1"/>
</dbReference>
<dbReference type="CDD" id="cd00118">
    <property type="entry name" value="LysM"/>
    <property type="match status" value="1"/>
</dbReference>
<evidence type="ECO:0000313" key="3">
    <source>
        <dbReference type="EMBL" id="SER75286.1"/>
    </source>
</evidence>
<dbReference type="EMBL" id="FOGT01000003">
    <property type="protein sequence ID" value="SER75286.1"/>
    <property type="molecule type" value="Genomic_DNA"/>
</dbReference>
<dbReference type="Gene3D" id="3.40.33.10">
    <property type="entry name" value="CAP"/>
    <property type="match status" value="1"/>
</dbReference>
<dbReference type="Proteomes" id="UP000198571">
    <property type="component" value="Unassembled WGS sequence"/>
</dbReference>
<evidence type="ECO:0000259" key="2">
    <source>
        <dbReference type="PROSITE" id="PS51782"/>
    </source>
</evidence>
<dbReference type="STRING" id="1601833.SAMN05518684_103294"/>
<proteinExistence type="predicted"/>
<protein>
    <submittedName>
        <fullName evidence="3">Spore coat assembly protein SafA/uncharacterized protein, YkwD family</fullName>
    </submittedName>
</protein>
<feature type="signal peptide" evidence="1">
    <location>
        <begin position="1"/>
        <end position="25"/>
    </location>
</feature>
<organism evidence="3 4">
    <name type="scientific">Salipaludibacillus aurantiacus</name>
    <dbReference type="NCBI Taxonomy" id="1601833"/>
    <lineage>
        <taxon>Bacteria</taxon>
        <taxon>Bacillati</taxon>
        <taxon>Bacillota</taxon>
        <taxon>Bacilli</taxon>
        <taxon>Bacillales</taxon>
        <taxon>Bacillaceae</taxon>
    </lineage>
</organism>
<feature type="chain" id="PRO_5011755330" evidence="1">
    <location>
        <begin position="26"/>
        <end position="221"/>
    </location>
</feature>
<dbReference type="NCBIfam" id="TIGR02909">
    <property type="entry name" value="spore_YkwD"/>
    <property type="match status" value="1"/>
</dbReference>
<dbReference type="RefSeq" id="WP_093048315.1">
    <property type="nucleotide sequence ID" value="NZ_FOGT01000003.1"/>
</dbReference>
<dbReference type="PROSITE" id="PS51782">
    <property type="entry name" value="LYSM"/>
    <property type="match status" value="1"/>
</dbReference>
<dbReference type="PANTHER" id="PTHR31157:SF1">
    <property type="entry name" value="SCP DOMAIN-CONTAINING PROTEIN"/>
    <property type="match status" value="1"/>
</dbReference>
<dbReference type="InterPro" id="IPR014044">
    <property type="entry name" value="CAP_dom"/>
</dbReference>
<dbReference type="Pfam" id="PF01476">
    <property type="entry name" value="LysM"/>
    <property type="match status" value="1"/>
</dbReference>
<keyword evidence="1" id="KW-0732">Signal</keyword>
<dbReference type="PANTHER" id="PTHR31157">
    <property type="entry name" value="SCP DOMAIN-CONTAINING PROTEIN"/>
    <property type="match status" value="1"/>
</dbReference>
<dbReference type="InterPro" id="IPR035940">
    <property type="entry name" value="CAP_sf"/>
</dbReference>
<dbReference type="SMART" id="SM00257">
    <property type="entry name" value="LysM"/>
    <property type="match status" value="1"/>
</dbReference>
<dbReference type="InterPro" id="IPR014258">
    <property type="entry name" value="CAP_domain_YkwD-like"/>
</dbReference>
<dbReference type="CDD" id="cd05379">
    <property type="entry name" value="CAP_bacterial"/>
    <property type="match status" value="1"/>
</dbReference>
<dbReference type="AlphaFoldDB" id="A0A1H9RRF1"/>
<sequence>MLKKIMTSFLVLGLVFPLFVSNAEANTTHQVRSGDTLWLISLQYDLSFSDLLSANRQISNPNVIYPGQRVAIPTNNNSQAAPQQTSAEQVSSQLSQFEREVIRLTNVERQNRGLTPLQIDEEVSKVARIKSQDMRDRGYFSHQSPTYGSPFDMLRSYGVSYRAAGENIAAGQRTPQQVVQAWMNSQGHRQNILNRNYTHIGVGHVQGGSYGHYWTQMFISK</sequence>
<name>A0A1H9RRF1_9BACI</name>
<dbReference type="SUPFAM" id="SSF54106">
    <property type="entry name" value="LysM domain"/>
    <property type="match status" value="1"/>
</dbReference>
<evidence type="ECO:0000313" key="4">
    <source>
        <dbReference type="Proteomes" id="UP000198571"/>
    </source>
</evidence>
<reference evidence="4" key="1">
    <citation type="submission" date="2016-10" db="EMBL/GenBank/DDBJ databases">
        <authorList>
            <person name="Varghese N."/>
            <person name="Submissions S."/>
        </authorList>
    </citation>
    <scope>NUCLEOTIDE SEQUENCE [LARGE SCALE GENOMIC DNA]</scope>
    <source>
        <strain evidence="4">S9</strain>
    </source>
</reference>
<feature type="domain" description="LysM" evidence="2">
    <location>
        <begin position="27"/>
        <end position="72"/>
    </location>
</feature>
<dbReference type="InterPro" id="IPR018392">
    <property type="entry name" value="LysM"/>
</dbReference>
<accession>A0A1H9RRF1</accession>
<gene>
    <name evidence="3" type="ORF">SAMN05518684_103294</name>
</gene>
<evidence type="ECO:0000256" key="1">
    <source>
        <dbReference type="SAM" id="SignalP"/>
    </source>
</evidence>